<reference evidence="4" key="1">
    <citation type="submission" date="2020-05" db="EMBL/GenBank/DDBJ databases">
        <authorList>
            <person name="Chiriac C."/>
            <person name="Salcher M."/>
            <person name="Ghai R."/>
            <person name="Kavagutti S V."/>
        </authorList>
    </citation>
    <scope>NUCLEOTIDE SEQUENCE</scope>
</reference>
<accession>A0A6J6WMD5</accession>
<sequence length="208" mass="22637">MTIEWLTRALEESRARGFLGPGEIAPHIEHSRGFRAAWDEYRSSPPSSLIDLGSGGGIPGVVLAEEWGCPTVLLDSMAKRCRSLEEYLEYPNAPKNISVRCGRAEELARESGLDGSFELLVMRSFGAPSAAAECAVRYVSVGGLIIVSEPPDPDSQSRWNKPGLEQLGLRLAGFVATSHHFVVIEKVAPTPPLYPRDNGIPGKRPIWS</sequence>
<evidence type="ECO:0000313" key="4">
    <source>
        <dbReference type="EMBL" id="CAB4784403.1"/>
    </source>
</evidence>
<keyword evidence="1" id="KW-0963">Cytoplasm</keyword>
<name>A0A6J6WMD5_9ZZZZ</name>
<dbReference type="Pfam" id="PF02527">
    <property type="entry name" value="GidB"/>
    <property type="match status" value="1"/>
</dbReference>
<keyword evidence="2" id="KW-0698">rRNA processing</keyword>
<dbReference type="InterPro" id="IPR029063">
    <property type="entry name" value="SAM-dependent_MTases_sf"/>
</dbReference>
<dbReference type="InterPro" id="IPR003682">
    <property type="entry name" value="rRNA_ssu_MeTfrase_G"/>
</dbReference>
<dbReference type="AlphaFoldDB" id="A0A6J6WMD5"/>
<dbReference type="EMBL" id="CAFAAB010000073">
    <property type="protein sequence ID" value="CAB4784403.1"/>
    <property type="molecule type" value="Genomic_DNA"/>
</dbReference>
<evidence type="ECO:0000256" key="1">
    <source>
        <dbReference type="ARBA" id="ARBA00022490"/>
    </source>
</evidence>
<dbReference type="SUPFAM" id="SSF53335">
    <property type="entry name" value="S-adenosyl-L-methionine-dependent methyltransferases"/>
    <property type="match status" value="1"/>
</dbReference>
<dbReference type="GO" id="GO:0070043">
    <property type="term" value="F:rRNA (guanine-N7-)-methyltransferase activity"/>
    <property type="evidence" value="ECO:0007669"/>
    <property type="project" value="TreeGrafter"/>
</dbReference>
<keyword evidence="3" id="KW-0808">Transferase</keyword>
<dbReference type="GO" id="GO:0005829">
    <property type="term" value="C:cytosol"/>
    <property type="evidence" value="ECO:0007669"/>
    <property type="project" value="TreeGrafter"/>
</dbReference>
<dbReference type="Gene3D" id="3.40.50.150">
    <property type="entry name" value="Vaccinia Virus protein VP39"/>
    <property type="match status" value="1"/>
</dbReference>
<organism evidence="4">
    <name type="scientific">freshwater metagenome</name>
    <dbReference type="NCBI Taxonomy" id="449393"/>
    <lineage>
        <taxon>unclassified sequences</taxon>
        <taxon>metagenomes</taxon>
        <taxon>ecological metagenomes</taxon>
    </lineage>
</organism>
<proteinExistence type="predicted"/>
<dbReference type="PANTHER" id="PTHR31760:SF0">
    <property type="entry name" value="S-ADENOSYL-L-METHIONINE-DEPENDENT METHYLTRANSFERASES SUPERFAMILY PROTEIN"/>
    <property type="match status" value="1"/>
</dbReference>
<evidence type="ECO:0000256" key="3">
    <source>
        <dbReference type="ARBA" id="ARBA00022679"/>
    </source>
</evidence>
<protein>
    <submittedName>
        <fullName evidence="4">Unannotated protein</fullName>
    </submittedName>
</protein>
<dbReference type="CDD" id="cd02440">
    <property type="entry name" value="AdoMet_MTases"/>
    <property type="match status" value="1"/>
</dbReference>
<evidence type="ECO:0000256" key="2">
    <source>
        <dbReference type="ARBA" id="ARBA00022552"/>
    </source>
</evidence>
<gene>
    <name evidence="4" type="ORF">UFOPK2958_00751</name>
</gene>
<dbReference type="PANTHER" id="PTHR31760">
    <property type="entry name" value="S-ADENOSYL-L-METHIONINE-DEPENDENT METHYLTRANSFERASES SUPERFAMILY PROTEIN"/>
    <property type="match status" value="1"/>
</dbReference>